<dbReference type="Proteomes" id="UP000799537">
    <property type="component" value="Unassembled WGS sequence"/>
</dbReference>
<organism evidence="1 2">
    <name type="scientific">Zasmidium cellare ATCC 36951</name>
    <dbReference type="NCBI Taxonomy" id="1080233"/>
    <lineage>
        <taxon>Eukaryota</taxon>
        <taxon>Fungi</taxon>
        <taxon>Dikarya</taxon>
        <taxon>Ascomycota</taxon>
        <taxon>Pezizomycotina</taxon>
        <taxon>Dothideomycetes</taxon>
        <taxon>Dothideomycetidae</taxon>
        <taxon>Mycosphaerellales</taxon>
        <taxon>Mycosphaerellaceae</taxon>
        <taxon>Zasmidium</taxon>
    </lineage>
</organism>
<evidence type="ECO:0000313" key="2">
    <source>
        <dbReference type="Proteomes" id="UP000799537"/>
    </source>
</evidence>
<dbReference type="GeneID" id="54563021"/>
<dbReference type="RefSeq" id="XP_033660347.1">
    <property type="nucleotide sequence ID" value="XM_033809749.1"/>
</dbReference>
<dbReference type="AlphaFoldDB" id="A0A6A6BZM8"/>
<reference evidence="1" key="1">
    <citation type="journal article" date="2020" name="Stud. Mycol.">
        <title>101 Dothideomycetes genomes: a test case for predicting lifestyles and emergence of pathogens.</title>
        <authorList>
            <person name="Haridas S."/>
            <person name="Albert R."/>
            <person name="Binder M."/>
            <person name="Bloem J."/>
            <person name="Labutti K."/>
            <person name="Salamov A."/>
            <person name="Andreopoulos B."/>
            <person name="Baker S."/>
            <person name="Barry K."/>
            <person name="Bills G."/>
            <person name="Bluhm B."/>
            <person name="Cannon C."/>
            <person name="Castanera R."/>
            <person name="Culley D."/>
            <person name="Daum C."/>
            <person name="Ezra D."/>
            <person name="Gonzalez J."/>
            <person name="Henrissat B."/>
            <person name="Kuo A."/>
            <person name="Liang C."/>
            <person name="Lipzen A."/>
            <person name="Lutzoni F."/>
            <person name="Magnuson J."/>
            <person name="Mondo S."/>
            <person name="Nolan M."/>
            <person name="Ohm R."/>
            <person name="Pangilinan J."/>
            <person name="Park H.-J."/>
            <person name="Ramirez L."/>
            <person name="Alfaro M."/>
            <person name="Sun H."/>
            <person name="Tritt A."/>
            <person name="Yoshinaga Y."/>
            <person name="Zwiers L.-H."/>
            <person name="Turgeon B."/>
            <person name="Goodwin S."/>
            <person name="Spatafora J."/>
            <person name="Crous P."/>
            <person name="Grigoriev I."/>
        </authorList>
    </citation>
    <scope>NUCLEOTIDE SEQUENCE</scope>
    <source>
        <strain evidence="1">ATCC 36951</strain>
    </source>
</reference>
<proteinExistence type="predicted"/>
<gene>
    <name evidence="1" type="ORF">M409DRAFT_30076</name>
</gene>
<accession>A0A6A6BZM8</accession>
<dbReference type="OrthoDB" id="3266505at2759"/>
<keyword evidence="2" id="KW-1185">Reference proteome</keyword>
<dbReference type="EMBL" id="ML993637">
    <property type="protein sequence ID" value="KAF2159458.1"/>
    <property type="molecule type" value="Genomic_DNA"/>
</dbReference>
<evidence type="ECO:0000313" key="1">
    <source>
        <dbReference type="EMBL" id="KAF2159458.1"/>
    </source>
</evidence>
<name>A0A6A6BZM8_ZASCE</name>
<sequence>MEVLEELECWLKGKPQLREADLETNTLTPETTMLMLQYHACVVMAVRPPTLRALEQKLRISSEANSLRIDSLTQPISYAVGAACATVRTLRRHAAARGLAVYGFLDGEQAFSASQLLIMTNAAVPSLQISQSIITYSLNVLAHIAERGNDDTRQQMESLIRL</sequence>
<protein>
    <submittedName>
        <fullName evidence="1">Uncharacterized protein</fullName>
    </submittedName>
</protein>